<dbReference type="InterPro" id="IPR036637">
    <property type="entry name" value="Phosphohistidine_dom_sf"/>
</dbReference>
<dbReference type="InterPro" id="IPR023151">
    <property type="entry name" value="PEP_util_CS"/>
</dbReference>
<evidence type="ECO:0000256" key="4">
    <source>
        <dbReference type="ARBA" id="ARBA00004496"/>
    </source>
</evidence>
<keyword evidence="15 17" id="KW-0460">Magnesium</keyword>
<proteinExistence type="inferred from homology"/>
<evidence type="ECO:0000256" key="8">
    <source>
        <dbReference type="ARBA" id="ARBA00022448"/>
    </source>
</evidence>
<evidence type="ECO:0000256" key="14">
    <source>
        <dbReference type="ARBA" id="ARBA00022777"/>
    </source>
</evidence>
<keyword evidence="10 17" id="KW-0762">Sugar transport</keyword>
<name>A0A257LUC7_UNCW3</name>
<feature type="binding site" evidence="19">
    <location>
        <begin position="453"/>
        <end position="454"/>
    </location>
    <ligand>
        <name>phosphoenolpyruvate</name>
        <dbReference type="ChEBI" id="CHEBI:58702"/>
    </ligand>
</feature>
<evidence type="ECO:0000256" key="20">
    <source>
        <dbReference type="PIRSR" id="PIRSR000732-3"/>
    </source>
</evidence>
<dbReference type="PROSITE" id="PS00742">
    <property type="entry name" value="PEP_ENZYMES_2"/>
    <property type="match status" value="1"/>
</dbReference>
<dbReference type="Gene3D" id="3.50.30.10">
    <property type="entry name" value="Phosphohistidine domain"/>
    <property type="match status" value="1"/>
</dbReference>
<dbReference type="GO" id="GO:0046872">
    <property type="term" value="F:metal ion binding"/>
    <property type="evidence" value="ECO:0007669"/>
    <property type="project" value="UniProtKB-KW"/>
</dbReference>
<gene>
    <name evidence="24" type="primary">ptsP</name>
    <name evidence="24" type="ORF">CGW93_01870</name>
</gene>
<dbReference type="InterPro" id="IPR008279">
    <property type="entry name" value="PEP-util_enz_mobile_dom"/>
</dbReference>
<protein>
    <recommendedName>
        <fullName evidence="7 17">Phosphoenolpyruvate-protein phosphotransferase</fullName>
        <ecNumber evidence="6 17">2.7.3.9</ecNumber>
    </recommendedName>
    <alternativeName>
        <fullName evidence="16 17">Phosphotransferase system, enzyme I</fullName>
    </alternativeName>
</protein>
<evidence type="ECO:0000256" key="10">
    <source>
        <dbReference type="ARBA" id="ARBA00022597"/>
    </source>
</evidence>
<comment type="catalytic activity">
    <reaction evidence="1 17">
        <text>L-histidyl-[protein] + phosphoenolpyruvate = N(pros)-phospho-L-histidyl-[protein] + pyruvate</text>
        <dbReference type="Rhea" id="RHEA:23880"/>
        <dbReference type="Rhea" id="RHEA-COMP:9745"/>
        <dbReference type="Rhea" id="RHEA-COMP:9746"/>
        <dbReference type="ChEBI" id="CHEBI:15361"/>
        <dbReference type="ChEBI" id="CHEBI:29979"/>
        <dbReference type="ChEBI" id="CHEBI:58702"/>
        <dbReference type="ChEBI" id="CHEBI:64837"/>
        <dbReference type="EC" id="2.7.3.9"/>
    </reaction>
</comment>
<evidence type="ECO:0000256" key="9">
    <source>
        <dbReference type="ARBA" id="ARBA00022490"/>
    </source>
</evidence>
<dbReference type="PIRSF" id="PIRSF000732">
    <property type="entry name" value="PTS_enzyme_I"/>
    <property type="match status" value="1"/>
</dbReference>
<feature type="binding site" evidence="20">
    <location>
        <position position="430"/>
    </location>
    <ligand>
        <name>Mg(2+)</name>
        <dbReference type="ChEBI" id="CHEBI:18420"/>
    </ligand>
</feature>
<dbReference type="InterPro" id="IPR036618">
    <property type="entry name" value="PtsI_HPr-bd_sf"/>
</dbReference>
<evidence type="ECO:0000256" key="3">
    <source>
        <dbReference type="ARBA" id="ARBA00002728"/>
    </source>
</evidence>
<dbReference type="PANTHER" id="PTHR46244:SF3">
    <property type="entry name" value="PHOSPHOENOLPYRUVATE-PROTEIN PHOSPHOTRANSFERASE"/>
    <property type="match status" value="1"/>
</dbReference>
<evidence type="ECO:0000256" key="1">
    <source>
        <dbReference type="ARBA" id="ARBA00000683"/>
    </source>
</evidence>
<dbReference type="EMBL" id="NMUJ01000015">
    <property type="protein sequence ID" value="OYV03214.1"/>
    <property type="molecule type" value="Genomic_DNA"/>
</dbReference>
<feature type="binding site" evidence="19">
    <location>
        <position position="464"/>
    </location>
    <ligand>
        <name>phosphoenolpyruvate</name>
        <dbReference type="ChEBI" id="CHEBI:58702"/>
    </ligand>
</feature>
<dbReference type="InterPro" id="IPR015813">
    <property type="entry name" value="Pyrv/PenolPyrv_kinase-like_dom"/>
</dbReference>
<comment type="cofactor">
    <cofactor evidence="2 17 20">
        <name>Mg(2+)</name>
        <dbReference type="ChEBI" id="CHEBI:18420"/>
    </cofactor>
</comment>
<keyword evidence="13 17" id="KW-0479">Metal-binding</keyword>
<feature type="domain" description="Phosphotransferase system enzyme I N-terminal" evidence="23">
    <location>
        <begin position="7"/>
        <end position="131"/>
    </location>
</feature>
<evidence type="ECO:0000256" key="12">
    <source>
        <dbReference type="ARBA" id="ARBA00022683"/>
    </source>
</evidence>
<keyword evidence="14 17" id="KW-0418">Kinase</keyword>
<feature type="active site" description="Proton donor" evidence="18">
    <location>
        <position position="501"/>
    </location>
</feature>
<dbReference type="Gene3D" id="3.20.20.60">
    <property type="entry name" value="Phosphoenolpyruvate-binding domains"/>
    <property type="match status" value="1"/>
</dbReference>
<feature type="domain" description="PEP-utilising enzyme mobile" evidence="21">
    <location>
        <begin position="156"/>
        <end position="229"/>
    </location>
</feature>
<evidence type="ECO:0000256" key="11">
    <source>
        <dbReference type="ARBA" id="ARBA00022679"/>
    </source>
</evidence>
<dbReference type="Gene3D" id="1.10.274.10">
    <property type="entry name" value="PtsI, HPr-binding domain"/>
    <property type="match status" value="1"/>
</dbReference>
<dbReference type="GO" id="GO:0009401">
    <property type="term" value="P:phosphoenolpyruvate-dependent sugar phosphotransferase system"/>
    <property type="evidence" value="ECO:0007669"/>
    <property type="project" value="UniProtKB-KW"/>
</dbReference>
<evidence type="ECO:0000313" key="24">
    <source>
        <dbReference type="EMBL" id="OYV03214.1"/>
    </source>
</evidence>
<dbReference type="InterPro" id="IPR040442">
    <property type="entry name" value="Pyrv_kinase-like_dom_sf"/>
</dbReference>
<dbReference type="EC" id="2.7.3.9" evidence="6 17"/>
<evidence type="ECO:0000259" key="21">
    <source>
        <dbReference type="Pfam" id="PF00391"/>
    </source>
</evidence>
<accession>A0A257LUC7</accession>
<dbReference type="InterPro" id="IPR024692">
    <property type="entry name" value="PTS_EI"/>
</dbReference>
<evidence type="ECO:0000256" key="17">
    <source>
        <dbReference type="PIRNR" id="PIRNR000732"/>
    </source>
</evidence>
<dbReference type="SUPFAM" id="SSF51621">
    <property type="entry name" value="Phosphoenolpyruvate/pyruvate domain"/>
    <property type="match status" value="1"/>
</dbReference>
<dbReference type="NCBIfam" id="TIGR01417">
    <property type="entry name" value="PTS_I_fam"/>
    <property type="match status" value="1"/>
</dbReference>
<comment type="similarity">
    <text evidence="5 17">Belongs to the PEP-utilizing enzyme family.</text>
</comment>
<dbReference type="GO" id="GO:0005737">
    <property type="term" value="C:cytoplasm"/>
    <property type="evidence" value="ECO:0007669"/>
    <property type="project" value="UniProtKB-SubCell"/>
</dbReference>
<dbReference type="InterPro" id="IPR000121">
    <property type="entry name" value="PEP_util_C"/>
</dbReference>
<evidence type="ECO:0000256" key="15">
    <source>
        <dbReference type="ARBA" id="ARBA00022842"/>
    </source>
</evidence>
<comment type="caution">
    <text evidence="24">The sequence shown here is derived from an EMBL/GenBank/DDBJ whole genome shotgun (WGS) entry which is preliminary data.</text>
</comment>
<evidence type="ECO:0000256" key="6">
    <source>
        <dbReference type="ARBA" id="ARBA00012232"/>
    </source>
</evidence>
<dbReference type="SUPFAM" id="SSF47831">
    <property type="entry name" value="Enzyme I of the PEP:sugar phosphotransferase system HPr-binding (sub)domain"/>
    <property type="match status" value="1"/>
</dbReference>
<dbReference type="AlphaFoldDB" id="A0A257LUC7"/>
<evidence type="ECO:0000259" key="23">
    <source>
        <dbReference type="Pfam" id="PF05524"/>
    </source>
</evidence>
<evidence type="ECO:0000256" key="16">
    <source>
        <dbReference type="ARBA" id="ARBA00033235"/>
    </source>
</evidence>
<evidence type="ECO:0000256" key="19">
    <source>
        <dbReference type="PIRSR" id="PIRSR000732-2"/>
    </source>
</evidence>
<organism evidence="24 25">
    <name type="scientific">candidate division WOR-3 bacterium 4484_18</name>
    <dbReference type="NCBI Taxonomy" id="2020626"/>
    <lineage>
        <taxon>Bacteria</taxon>
        <taxon>Bacteria division WOR-3</taxon>
    </lineage>
</organism>
<evidence type="ECO:0000313" key="25">
    <source>
        <dbReference type="Proteomes" id="UP000216312"/>
    </source>
</evidence>
<dbReference type="InterPro" id="IPR006318">
    <property type="entry name" value="PTS_EI-like"/>
</dbReference>
<feature type="domain" description="PEP-utilising enzyme C-terminal" evidence="22">
    <location>
        <begin position="258"/>
        <end position="539"/>
    </location>
</feature>
<dbReference type="PANTHER" id="PTHR46244">
    <property type="entry name" value="PHOSPHOENOLPYRUVATE-PROTEIN PHOSPHOTRANSFERASE"/>
    <property type="match status" value="1"/>
</dbReference>
<feature type="binding site" evidence="19">
    <location>
        <position position="334"/>
    </location>
    <ligand>
        <name>phosphoenolpyruvate</name>
        <dbReference type="ChEBI" id="CHEBI:58702"/>
    </ligand>
</feature>
<evidence type="ECO:0000256" key="13">
    <source>
        <dbReference type="ARBA" id="ARBA00022723"/>
    </source>
</evidence>
<evidence type="ECO:0000259" key="22">
    <source>
        <dbReference type="Pfam" id="PF02896"/>
    </source>
</evidence>
<dbReference type="InterPro" id="IPR050499">
    <property type="entry name" value="PEP-utilizing_PTS_enzyme"/>
</dbReference>
<keyword evidence="12 17" id="KW-0598">Phosphotransferase system</keyword>
<reference evidence="25" key="1">
    <citation type="submission" date="2017-07" db="EMBL/GenBank/DDBJ databases">
        <title>Novel pathways for hydrocarbon cycling and metabolic interdependencies in hydrothermal sediment communities.</title>
        <authorList>
            <person name="Dombrowski N."/>
            <person name="Seitz K."/>
            <person name="Teske A."/>
            <person name="Baker B."/>
        </authorList>
    </citation>
    <scope>NUCLEOTIDE SEQUENCE [LARGE SCALE GENOMIC DNA]</scope>
</reference>
<keyword evidence="8 17" id="KW-0813">Transport</keyword>
<sequence>MKNKILRGVKVAEGIEIGSIIIYPGYENEVLPFYILRESDKQAEIHRLSTAIDSVKQELKALQSIFEKENDPYSARIFEVSYALLEEPWLLEEAQKIIKNENRNAEYVLQKVIAHKLRMFERASSVAVRQRGVLLEEVARKILKKLIGESDTLASIPEGKILVAPFLSTFEVAQIPRNKIRGLALSHGGMTSHLAILAQTFDIPVVVGIKDLMRYVKDGQLAILDGYKGLIILEPDESTLRAYEAKIKHYSQLHDKLVDVKDLPPVTIDGRNIELCANINLPAEIKYATEFNAEGIGLLRTEFIFLEDMLDEAQQFNIYSNIADKIYPGSVIIRTFDIGADKLAPYVREDNPFLGWRAIRLLLKEKKLLRTQLRAILRASHKGNVKIMIPMVTTVEEVLEVKKLLNKIKRDLRNENVEFDENIDIGVMIETPASAIMAEVLAKEVEFFSIGTNDLTQYTMAVDRNNPYVSELYDPLHPALLRLVKNIIIAGHAAHSWVGVCGEMAHDPMAIPILIGLGVDELSVAPRFLLETKEIIRHLSYKETKAISEKVLNMKNAIEVRKFMKKVLKEEFHLDSIIDLNSP</sequence>
<dbReference type="SUPFAM" id="SSF52009">
    <property type="entry name" value="Phosphohistidine domain"/>
    <property type="match status" value="1"/>
</dbReference>
<dbReference type="Pfam" id="PF00391">
    <property type="entry name" value="PEP-utilizers"/>
    <property type="match status" value="1"/>
</dbReference>
<dbReference type="Pfam" id="PF05524">
    <property type="entry name" value="PEP-utilisers_N"/>
    <property type="match status" value="1"/>
</dbReference>
<evidence type="ECO:0000256" key="2">
    <source>
        <dbReference type="ARBA" id="ARBA00001946"/>
    </source>
</evidence>
<evidence type="ECO:0000256" key="7">
    <source>
        <dbReference type="ARBA" id="ARBA00016544"/>
    </source>
</evidence>
<feature type="active site" description="Tele-phosphohistidine intermediate" evidence="18">
    <location>
        <position position="193"/>
    </location>
</feature>
<comment type="subcellular location">
    <subcellularLocation>
        <location evidence="4 17">Cytoplasm</location>
    </subcellularLocation>
</comment>
<evidence type="ECO:0000256" key="5">
    <source>
        <dbReference type="ARBA" id="ARBA00007837"/>
    </source>
</evidence>
<evidence type="ECO:0000256" key="18">
    <source>
        <dbReference type="PIRSR" id="PIRSR000732-1"/>
    </source>
</evidence>
<keyword evidence="11 17" id="KW-0808">Transferase</keyword>
<dbReference type="Proteomes" id="UP000216312">
    <property type="component" value="Unassembled WGS sequence"/>
</dbReference>
<dbReference type="GO" id="GO:0016301">
    <property type="term" value="F:kinase activity"/>
    <property type="evidence" value="ECO:0007669"/>
    <property type="project" value="UniProtKB-KW"/>
</dbReference>
<dbReference type="Pfam" id="PF02896">
    <property type="entry name" value="PEP-utilizers_C"/>
    <property type="match status" value="1"/>
</dbReference>
<feature type="binding site" evidence="19">
    <location>
        <position position="300"/>
    </location>
    <ligand>
        <name>phosphoenolpyruvate</name>
        <dbReference type="ChEBI" id="CHEBI:58702"/>
    </ligand>
</feature>
<keyword evidence="9 17" id="KW-0963">Cytoplasm</keyword>
<comment type="function">
    <text evidence="3 17">General (non sugar-specific) component of the phosphoenolpyruvate-dependent sugar phosphotransferase system (sugar PTS). This major carbohydrate active-transport system catalyzes the phosphorylation of incoming sugar substrates concomitantly with their translocation across the cell membrane. Enzyme I transfers the phosphoryl group from phosphoenolpyruvate (PEP) to the phosphoryl carrier protein (HPr).</text>
</comment>
<keyword evidence="24" id="KW-0670">Pyruvate</keyword>
<dbReference type="InterPro" id="IPR008731">
    <property type="entry name" value="PTS_EIN"/>
</dbReference>
<dbReference type="GO" id="GO:0008965">
    <property type="term" value="F:phosphoenolpyruvate-protein phosphotransferase activity"/>
    <property type="evidence" value="ECO:0007669"/>
    <property type="project" value="UniProtKB-EC"/>
</dbReference>
<feature type="binding site" evidence="20">
    <location>
        <position position="454"/>
    </location>
    <ligand>
        <name>Mg(2+)</name>
        <dbReference type="ChEBI" id="CHEBI:18420"/>
    </ligand>
</feature>
<dbReference type="PRINTS" id="PR01736">
    <property type="entry name" value="PHPHTRNFRASE"/>
</dbReference>